<dbReference type="OrthoDB" id="7818064at2"/>
<dbReference type="GO" id="GO:0005737">
    <property type="term" value="C:cytoplasm"/>
    <property type="evidence" value="ECO:0007669"/>
    <property type="project" value="TreeGrafter"/>
</dbReference>
<dbReference type="Gene3D" id="3.30.9.10">
    <property type="entry name" value="D-Amino Acid Oxidase, subunit A, domain 2"/>
    <property type="match status" value="2"/>
</dbReference>
<dbReference type="EMBL" id="FQYO01000003">
    <property type="protein sequence ID" value="SHI87653.1"/>
    <property type="molecule type" value="Genomic_DNA"/>
</dbReference>
<dbReference type="Proteomes" id="UP000184292">
    <property type="component" value="Unassembled WGS sequence"/>
</dbReference>
<evidence type="ECO:0000256" key="1">
    <source>
        <dbReference type="ARBA" id="ARBA00023002"/>
    </source>
</evidence>
<organism evidence="3 4">
    <name type="scientific">Wenxinia saemankumensis</name>
    <dbReference type="NCBI Taxonomy" id="1447782"/>
    <lineage>
        <taxon>Bacteria</taxon>
        <taxon>Pseudomonadati</taxon>
        <taxon>Pseudomonadota</taxon>
        <taxon>Alphaproteobacteria</taxon>
        <taxon>Rhodobacterales</taxon>
        <taxon>Roseobacteraceae</taxon>
        <taxon>Wenxinia</taxon>
    </lineage>
</organism>
<keyword evidence="4" id="KW-1185">Reference proteome</keyword>
<dbReference type="Gene3D" id="3.50.50.60">
    <property type="entry name" value="FAD/NAD(P)-binding domain"/>
    <property type="match status" value="2"/>
</dbReference>
<feature type="domain" description="FAD dependent oxidoreductase" evidence="2">
    <location>
        <begin position="3"/>
        <end position="324"/>
    </location>
</feature>
<keyword evidence="1" id="KW-0560">Oxidoreductase</keyword>
<dbReference type="GO" id="GO:0016491">
    <property type="term" value="F:oxidoreductase activity"/>
    <property type="evidence" value="ECO:0007669"/>
    <property type="project" value="UniProtKB-KW"/>
</dbReference>
<dbReference type="PANTHER" id="PTHR13847:SF289">
    <property type="entry name" value="GLYCINE OXIDASE"/>
    <property type="match status" value="1"/>
</dbReference>
<dbReference type="InterPro" id="IPR036188">
    <property type="entry name" value="FAD/NAD-bd_sf"/>
</dbReference>
<dbReference type="SUPFAM" id="SSF51971">
    <property type="entry name" value="Nucleotide-binding domain"/>
    <property type="match status" value="1"/>
</dbReference>
<reference evidence="3 4" key="1">
    <citation type="submission" date="2016-11" db="EMBL/GenBank/DDBJ databases">
        <authorList>
            <person name="Jaros S."/>
            <person name="Januszkiewicz K."/>
            <person name="Wedrychowicz H."/>
        </authorList>
    </citation>
    <scope>NUCLEOTIDE SEQUENCE [LARGE SCALE GENOMIC DNA]</scope>
    <source>
        <strain evidence="3 4">DSM 100565</strain>
    </source>
</reference>
<dbReference type="RefSeq" id="WP_073329656.1">
    <property type="nucleotide sequence ID" value="NZ_FQYO01000003.1"/>
</dbReference>
<protein>
    <submittedName>
        <fullName evidence="3">Glycine/D-amino acid oxidase</fullName>
    </submittedName>
</protein>
<proteinExistence type="predicted"/>
<dbReference type="AlphaFoldDB" id="A0A1M6EQF2"/>
<evidence type="ECO:0000313" key="4">
    <source>
        <dbReference type="Proteomes" id="UP000184292"/>
    </source>
</evidence>
<dbReference type="InterPro" id="IPR006076">
    <property type="entry name" value="FAD-dep_OxRdtase"/>
</dbReference>
<dbReference type="STRING" id="1447782.SAMN05444417_2119"/>
<name>A0A1M6EQF2_9RHOB</name>
<evidence type="ECO:0000259" key="2">
    <source>
        <dbReference type="Pfam" id="PF01266"/>
    </source>
</evidence>
<gene>
    <name evidence="3" type="ORF">SAMN05444417_2119</name>
</gene>
<dbReference type="Pfam" id="PF01266">
    <property type="entry name" value="DAO"/>
    <property type="match status" value="1"/>
</dbReference>
<sequence>MVDVTIHGAGIFGLSAALACRRRGASVRVIDPGGPGAGASGGLVGALAPHVPEAWNDKKAFQLESLLMARTFWPDIEAASGLSTGYGATGRLQPLEDPAALQRARERAAGAAALWQGRAIWEVTDAPGPIAPPSATGLWVRDTLSARLHPARAVAAMAAALVALGGEVAAEGREEGAVIHATGAAGLAALSEGRARPVGQGIKGQAALLDFAAPGAPQLFAQGVHIVFHADGTTAVGSTTERDWSDPAATDGALEAVIARARAILPALEGAAVLRRWAGLRPRARSRAPMIGPWPGRPGHLVLNGGFKIGFGMAPLAGEAAAALVLGEAGPAIPEGFRPEASY</sequence>
<evidence type="ECO:0000313" key="3">
    <source>
        <dbReference type="EMBL" id="SHI87653.1"/>
    </source>
</evidence>
<accession>A0A1M6EQF2</accession>
<dbReference type="PANTHER" id="PTHR13847">
    <property type="entry name" value="SARCOSINE DEHYDROGENASE-RELATED"/>
    <property type="match status" value="1"/>
</dbReference>